<accession>A0A6J5NGQ4</accession>
<gene>
    <name evidence="1" type="ORF">UFOVP409_49</name>
    <name evidence="2" type="ORF">UFOVP684_53</name>
</gene>
<reference evidence="2" key="1">
    <citation type="submission" date="2020-04" db="EMBL/GenBank/DDBJ databases">
        <authorList>
            <person name="Chiriac C."/>
            <person name="Salcher M."/>
            <person name="Ghai R."/>
            <person name="Kavagutti S V."/>
        </authorList>
    </citation>
    <scope>NUCLEOTIDE SEQUENCE</scope>
</reference>
<sequence>MAKTKISEFSATASSNTDIDGINLAEGMAPSLVNNAIRELMAQLKDQQAGTSGDPFTVTGTLTASGTTVIGSTVTSTVTINAATIDVPTTFAINSTGAVRVPVGTTAQRPSSATGQLRYNTTLAILETYDGSNWTPVGGANGGGGAIFENANTVSANYTITTNKNGMSAGPITVASGVTVTVPSGSRWVIV</sequence>
<name>A0A6J5NGQ4_9CAUD</name>
<dbReference type="EMBL" id="LR796652">
    <property type="protein sequence ID" value="CAB4157902.1"/>
    <property type="molecule type" value="Genomic_DNA"/>
</dbReference>
<evidence type="ECO:0000313" key="2">
    <source>
        <dbReference type="EMBL" id="CAB4157902.1"/>
    </source>
</evidence>
<organism evidence="2">
    <name type="scientific">uncultured Caudovirales phage</name>
    <dbReference type="NCBI Taxonomy" id="2100421"/>
    <lineage>
        <taxon>Viruses</taxon>
        <taxon>Duplodnaviria</taxon>
        <taxon>Heunggongvirae</taxon>
        <taxon>Uroviricota</taxon>
        <taxon>Caudoviricetes</taxon>
        <taxon>Peduoviridae</taxon>
        <taxon>Maltschvirus</taxon>
        <taxon>Maltschvirus maltsch</taxon>
    </lineage>
</organism>
<proteinExistence type="predicted"/>
<evidence type="ECO:0000313" key="1">
    <source>
        <dbReference type="EMBL" id="CAB4140557.1"/>
    </source>
</evidence>
<dbReference type="EMBL" id="LR796382">
    <property type="protein sequence ID" value="CAB4140557.1"/>
    <property type="molecule type" value="Genomic_DNA"/>
</dbReference>
<protein>
    <submittedName>
        <fullName evidence="2">Uncharacterized protein</fullName>
    </submittedName>
</protein>